<proteinExistence type="predicted"/>
<dbReference type="Pfam" id="PF13521">
    <property type="entry name" value="AAA_28"/>
    <property type="match status" value="1"/>
</dbReference>
<protein>
    <recommendedName>
        <fullName evidence="1">NadR/Ttd14 AAA domain-containing protein</fullName>
    </recommendedName>
</protein>
<organism evidence="2 3">
    <name type="scientific">Acrocarpospora pleiomorpha</name>
    <dbReference type="NCBI Taxonomy" id="90975"/>
    <lineage>
        <taxon>Bacteria</taxon>
        <taxon>Bacillati</taxon>
        <taxon>Actinomycetota</taxon>
        <taxon>Actinomycetes</taxon>
        <taxon>Streptosporangiales</taxon>
        <taxon>Streptosporangiaceae</taxon>
        <taxon>Acrocarpospora</taxon>
    </lineage>
</organism>
<sequence>MRIGVSGAHGTGKTTLVELLCARLDGHTSVEEPYVLLEEDGYDFGFPPSQDDYRAQLQRSLLELSSTATDVVFDRTPLDFLAYLAAHGADAEAETDRAALRNTLASLDLLVLLPITPSTERLLPDPEMPRLRRAVNDELLDLVYDDPLQVIGDVPVVELTCPLGERADVVAAALSV</sequence>
<dbReference type="RefSeq" id="WP_155351814.1">
    <property type="nucleotide sequence ID" value="NZ_BAAAHM010000048.1"/>
</dbReference>
<evidence type="ECO:0000313" key="3">
    <source>
        <dbReference type="Proteomes" id="UP000377595"/>
    </source>
</evidence>
<name>A0A5M3Y1R7_9ACTN</name>
<evidence type="ECO:0000259" key="1">
    <source>
        <dbReference type="Pfam" id="PF13521"/>
    </source>
</evidence>
<dbReference type="EMBL" id="BLAF01000112">
    <property type="protein sequence ID" value="GES27146.1"/>
    <property type="molecule type" value="Genomic_DNA"/>
</dbReference>
<dbReference type="Gene3D" id="3.40.50.300">
    <property type="entry name" value="P-loop containing nucleotide triphosphate hydrolases"/>
    <property type="match status" value="1"/>
</dbReference>
<feature type="domain" description="NadR/Ttd14 AAA" evidence="1">
    <location>
        <begin position="3"/>
        <end position="134"/>
    </location>
</feature>
<evidence type="ECO:0000313" key="2">
    <source>
        <dbReference type="EMBL" id="GES27146.1"/>
    </source>
</evidence>
<dbReference type="InterPro" id="IPR027417">
    <property type="entry name" value="P-loop_NTPase"/>
</dbReference>
<accession>A0A5M3Y1R7</accession>
<dbReference type="SUPFAM" id="SSF52540">
    <property type="entry name" value="P-loop containing nucleoside triphosphate hydrolases"/>
    <property type="match status" value="1"/>
</dbReference>
<dbReference type="OrthoDB" id="7351510at2"/>
<gene>
    <name evidence="2" type="ORF">Aple_100450</name>
</gene>
<dbReference type="AlphaFoldDB" id="A0A5M3Y1R7"/>
<keyword evidence="3" id="KW-1185">Reference proteome</keyword>
<reference evidence="2 3" key="1">
    <citation type="submission" date="2019-10" db="EMBL/GenBank/DDBJ databases">
        <title>Whole genome shotgun sequence of Acrocarpospora pleiomorpha NBRC 16267.</title>
        <authorList>
            <person name="Ichikawa N."/>
            <person name="Kimura A."/>
            <person name="Kitahashi Y."/>
            <person name="Komaki H."/>
            <person name="Oguchi A."/>
        </authorList>
    </citation>
    <scope>NUCLEOTIDE SEQUENCE [LARGE SCALE GENOMIC DNA]</scope>
    <source>
        <strain evidence="2 3">NBRC 16267</strain>
    </source>
</reference>
<comment type="caution">
    <text evidence="2">The sequence shown here is derived from an EMBL/GenBank/DDBJ whole genome shotgun (WGS) entry which is preliminary data.</text>
</comment>
<dbReference type="Proteomes" id="UP000377595">
    <property type="component" value="Unassembled WGS sequence"/>
</dbReference>
<dbReference type="InterPro" id="IPR038727">
    <property type="entry name" value="NadR/Ttd14_AAA_dom"/>
</dbReference>